<evidence type="ECO:0000313" key="5">
    <source>
        <dbReference type="EMBL" id="KAK2773437.1"/>
    </source>
</evidence>
<dbReference type="SMART" id="SM00248">
    <property type="entry name" value="ANK"/>
    <property type="match status" value="10"/>
</dbReference>
<feature type="repeat" description="ANK" evidence="3">
    <location>
        <begin position="410"/>
        <end position="442"/>
    </location>
</feature>
<evidence type="ECO:0000256" key="2">
    <source>
        <dbReference type="ARBA" id="ARBA00023043"/>
    </source>
</evidence>
<dbReference type="PRINTS" id="PR01415">
    <property type="entry name" value="ANKYRIN"/>
</dbReference>
<feature type="repeat" description="ANK" evidence="3">
    <location>
        <begin position="509"/>
        <end position="541"/>
    </location>
</feature>
<organism evidence="5 6">
    <name type="scientific">Colletotrichum kahawae</name>
    <name type="common">Coffee berry disease fungus</name>
    <dbReference type="NCBI Taxonomy" id="34407"/>
    <lineage>
        <taxon>Eukaryota</taxon>
        <taxon>Fungi</taxon>
        <taxon>Dikarya</taxon>
        <taxon>Ascomycota</taxon>
        <taxon>Pezizomycotina</taxon>
        <taxon>Sordariomycetes</taxon>
        <taxon>Hypocreomycetidae</taxon>
        <taxon>Glomerellales</taxon>
        <taxon>Glomerellaceae</taxon>
        <taxon>Colletotrichum</taxon>
        <taxon>Colletotrichum gloeosporioides species complex</taxon>
    </lineage>
</organism>
<dbReference type="Gene3D" id="1.25.40.10">
    <property type="entry name" value="Tetratricopeptide repeat domain"/>
    <property type="match status" value="1"/>
</dbReference>
<gene>
    <name evidence="5" type="ORF">CKAH01_03897</name>
</gene>
<keyword evidence="1" id="KW-0677">Repeat</keyword>
<feature type="coiled-coil region" evidence="4">
    <location>
        <begin position="263"/>
        <end position="290"/>
    </location>
</feature>
<dbReference type="InterPro" id="IPR036770">
    <property type="entry name" value="Ankyrin_rpt-contain_sf"/>
</dbReference>
<keyword evidence="2 3" id="KW-0040">ANK repeat</keyword>
<feature type="repeat" description="ANK" evidence="3">
    <location>
        <begin position="347"/>
        <end position="379"/>
    </location>
</feature>
<dbReference type="EMBL" id="VYYT01000057">
    <property type="protein sequence ID" value="KAK2773437.1"/>
    <property type="molecule type" value="Genomic_DNA"/>
</dbReference>
<name>A0AAD9YQH1_COLKA</name>
<feature type="repeat" description="ANK" evidence="3">
    <location>
        <begin position="380"/>
        <end position="412"/>
    </location>
</feature>
<dbReference type="Pfam" id="PF12796">
    <property type="entry name" value="Ank_2"/>
    <property type="match status" value="3"/>
</dbReference>
<protein>
    <recommendedName>
        <fullName evidence="7">Ankyrin repeat protein</fullName>
    </recommendedName>
</protein>
<evidence type="ECO:0000256" key="4">
    <source>
        <dbReference type="SAM" id="Coils"/>
    </source>
</evidence>
<dbReference type="PANTHER" id="PTHR24171">
    <property type="entry name" value="ANKYRIN REPEAT DOMAIN-CONTAINING PROTEIN 39-RELATED"/>
    <property type="match status" value="1"/>
</dbReference>
<dbReference type="InterPro" id="IPR011990">
    <property type="entry name" value="TPR-like_helical_dom_sf"/>
</dbReference>
<reference evidence="5" key="1">
    <citation type="submission" date="2023-02" db="EMBL/GenBank/DDBJ databases">
        <title>Colletotrichum kahawae CIFC_Que2 genome sequencing and assembly.</title>
        <authorList>
            <person name="Baroncelli R."/>
        </authorList>
    </citation>
    <scope>NUCLEOTIDE SEQUENCE</scope>
    <source>
        <strain evidence="5">CIFC_Que2</strain>
    </source>
</reference>
<dbReference type="PROSITE" id="PS50297">
    <property type="entry name" value="ANK_REP_REGION"/>
    <property type="match status" value="6"/>
</dbReference>
<dbReference type="SUPFAM" id="SSF48452">
    <property type="entry name" value="TPR-like"/>
    <property type="match status" value="1"/>
</dbReference>
<keyword evidence="6" id="KW-1185">Reference proteome</keyword>
<dbReference type="InterPro" id="IPR002110">
    <property type="entry name" value="Ankyrin_rpt"/>
</dbReference>
<dbReference type="AlphaFoldDB" id="A0AAD9YQH1"/>
<dbReference type="PROSITE" id="PS50088">
    <property type="entry name" value="ANK_REPEAT"/>
    <property type="match status" value="7"/>
</dbReference>
<proteinExistence type="predicted"/>
<evidence type="ECO:0000313" key="6">
    <source>
        <dbReference type="Proteomes" id="UP001281614"/>
    </source>
</evidence>
<dbReference type="SUPFAM" id="SSF48403">
    <property type="entry name" value="Ankyrin repeat"/>
    <property type="match status" value="1"/>
</dbReference>
<accession>A0AAD9YQH1</accession>
<comment type="caution">
    <text evidence="5">The sequence shown here is derived from an EMBL/GenBank/DDBJ whole genome shotgun (WGS) entry which is preliminary data.</text>
</comment>
<feature type="repeat" description="ANK" evidence="3">
    <location>
        <begin position="476"/>
        <end position="508"/>
    </location>
</feature>
<feature type="repeat" description="ANK" evidence="3">
    <location>
        <begin position="542"/>
        <end position="574"/>
    </location>
</feature>
<dbReference type="Pfam" id="PF00023">
    <property type="entry name" value="Ank"/>
    <property type="match status" value="1"/>
</dbReference>
<evidence type="ECO:0008006" key="7">
    <source>
        <dbReference type="Google" id="ProtNLM"/>
    </source>
</evidence>
<feature type="repeat" description="ANK" evidence="3">
    <location>
        <begin position="443"/>
        <end position="475"/>
    </location>
</feature>
<evidence type="ECO:0000256" key="1">
    <source>
        <dbReference type="ARBA" id="ARBA00022737"/>
    </source>
</evidence>
<dbReference type="Gene3D" id="1.25.40.20">
    <property type="entry name" value="Ankyrin repeat-containing domain"/>
    <property type="match status" value="3"/>
</dbReference>
<evidence type="ECO:0000256" key="3">
    <source>
        <dbReference type="PROSITE-ProRule" id="PRU00023"/>
    </source>
</evidence>
<sequence length="661" mass="72887">MIDEKERTLASRIVKELGGIPLAVEQAGALIQCAKYTFTKFLREYETSPRSLMACASLEDHKEHLELLCLLNLLNQPELLRLALRRLADHSLIQLKEHNGNNRIKDIVPLKILCRSSLESLTSPQKEEFLMLSTYSLAHATLKSKSEVATSDGLVELDEADQWLDRKYFTQLNNSFSLAKAHFDELRRNDDERSSDLDAQFGQFRGLYAFVLQQVAWTYLVQRSTQKAKEHFQESIVYEKARAGQNGETWPHDRKALGILIGFSRACQKLRNFEEAVKALRQAVELSKRLSSGDSKTTQRIISQPGSTARKNIVAATLMNACCEDAEAVVNLLLDQHQLDLDRPDGFGRTFLCMAAAKNRATIVGILLDAGAHIDQHDRSGMTPLARAARRGHEAVVGLLLERNAKVETAGDSSLLVAAAYGHEASVRLLLQKCTNINFKDANGSSPLIMAAGYGYNAVVRLLLDKSAEVDLKDTCKRSALYWAARGGHESVVRLLICKKADLDGPDNDGRTPLTAAIGNKHESVVRLLLENGASVSAAAKDGRTPIFFAAEAGNGTILSQLLEKGAKPNLKAGDSNWTPLFYATHHGHKECTSLLLGRGAKREKMALALAIENDHRDVVSVLVERGMSPTEPDSHGQTAIHLAAKFAAWRTLAFLLDRRS</sequence>
<keyword evidence="4" id="KW-0175">Coiled coil</keyword>
<dbReference type="Proteomes" id="UP001281614">
    <property type="component" value="Unassembled WGS sequence"/>
</dbReference>